<dbReference type="OMA" id="IAQFHPK"/>
<reference evidence="10 11" key="1">
    <citation type="journal article" date="2016" name="Fungal Biol.">
        <title>The genome of Xylona heveae provides a window into fungal endophytism.</title>
        <authorList>
            <person name="Gazis R."/>
            <person name="Kuo A."/>
            <person name="Riley R."/>
            <person name="LaButti K."/>
            <person name="Lipzen A."/>
            <person name="Lin J."/>
            <person name="Amirebrahimi M."/>
            <person name="Hesse C.N."/>
            <person name="Spatafora J.W."/>
            <person name="Henrissat B."/>
            <person name="Hainaut M."/>
            <person name="Grigoriev I.V."/>
            <person name="Hibbett D.S."/>
        </authorList>
    </citation>
    <scope>NUCLEOTIDE SEQUENCE [LARGE SCALE GENOMIC DNA]</scope>
    <source>
        <strain evidence="10 11">TC161</strain>
    </source>
</reference>
<evidence type="ECO:0000256" key="7">
    <source>
        <dbReference type="ARBA" id="ARBA00023328"/>
    </source>
</evidence>
<dbReference type="GO" id="GO:0000775">
    <property type="term" value="C:chromosome, centromeric region"/>
    <property type="evidence" value="ECO:0007669"/>
    <property type="project" value="UniProtKB-SubCell"/>
</dbReference>
<dbReference type="PANTHER" id="PTHR14401:SF6">
    <property type="entry name" value="CENTROMERE PROTEIN K"/>
    <property type="match status" value="1"/>
</dbReference>
<gene>
    <name evidence="10" type="ORF">L228DRAFT_266715</name>
</gene>
<dbReference type="GO" id="GO:0000070">
    <property type="term" value="P:mitotic sister chromatid segregation"/>
    <property type="evidence" value="ECO:0007669"/>
    <property type="project" value="TreeGrafter"/>
</dbReference>
<dbReference type="GO" id="GO:0005634">
    <property type="term" value="C:nucleus"/>
    <property type="evidence" value="ECO:0007669"/>
    <property type="project" value="UniProtKB-SubCell"/>
</dbReference>
<evidence type="ECO:0000256" key="3">
    <source>
        <dbReference type="ARBA" id="ARBA00005795"/>
    </source>
</evidence>
<evidence type="ECO:0000256" key="5">
    <source>
        <dbReference type="ARBA" id="ARBA00023054"/>
    </source>
</evidence>
<comment type="subcellular location">
    <subcellularLocation>
        <location evidence="2">Chromosome</location>
        <location evidence="2">Centromere</location>
    </subcellularLocation>
    <subcellularLocation>
        <location evidence="1">Nucleus</location>
    </subcellularLocation>
</comment>
<dbReference type="PANTHER" id="PTHR14401">
    <property type="entry name" value="CENTROMERE PROTEIN K"/>
    <property type="match status" value="1"/>
</dbReference>
<dbReference type="STRING" id="1328760.A0A165I4J6"/>
<evidence type="ECO:0000256" key="4">
    <source>
        <dbReference type="ARBA" id="ARBA00022454"/>
    </source>
</evidence>
<dbReference type="EMBL" id="KV407456">
    <property type="protein sequence ID" value="KZF24372.1"/>
    <property type="molecule type" value="Genomic_DNA"/>
</dbReference>
<keyword evidence="11" id="KW-1185">Reference proteome</keyword>
<protein>
    <submittedName>
        <fullName evidence="10">Uncharacterized protein</fullName>
    </submittedName>
</protein>
<organism evidence="10 11">
    <name type="scientific">Xylona heveae (strain CBS 132557 / TC161)</name>
    <dbReference type="NCBI Taxonomy" id="1328760"/>
    <lineage>
        <taxon>Eukaryota</taxon>
        <taxon>Fungi</taxon>
        <taxon>Dikarya</taxon>
        <taxon>Ascomycota</taxon>
        <taxon>Pezizomycotina</taxon>
        <taxon>Xylonomycetes</taxon>
        <taxon>Xylonales</taxon>
        <taxon>Xylonaceae</taxon>
        <taxon>Xylona</taxon>
    </lineage>
</organism>
<dbReference type="Proteomes" id="UP000076632">
    <property type="component" value="Unassembled WGS sequence"/>
</dbReference>
<sequence length="359" mass="40695">MNPTIPIDQILENLQRFEKQTQVERARHGDVEPSLEAAYEARLERIVKELRDQVKEQESALEELRASVREPAALTQPSPDPKIRLKQFRTLASAYTSLTQAEDVLPAADSPLPALLAIRNAQRQIVETKESIHLVHDELTKARKRLEQEESDLRDTRLMHTHLEQRLEKLRAGQEEQEQRSPEEIFEDLVQEKQAKIAAYESETKRLVKAFNDFIESHLAAMLAAEELGGPIVGELGAVDEDMLAAGFTSKGKTKKLKTKPAQDSLRQQRIDQIWGRQDADEEDNEDGLRTEKDAAGAEIRTLTEDLLNALAGSNTSPYVELPRDSAAARFLVRSKIAQYHPKDARRLRLIDFAKELDD</sequence>
<dbReference type="GeneID" id="28900036"/>
<keyword evidence="5 8" id="KW-0175">Coiled coil</keyword>
<feature type="region of interest" description="Disordered" evidence="9">
    <location>
        <begin position="274"/>
        <end position="295"/>
    </location>
</feature>
<evidence type="ECO:0000313" key="11">
    <source>
        <dbReference type="Proteomes" id="UP000076632"/>
    </source>
</evidence>
<keyword evidence="4" id="KW-0158">Chromosome</keyword>
<dbReference type="AlphaFoldDB" id="A0A165I4J6"/>
<evidence type="ECO:0000313" key="10">
    <source>
        <dbReference type="EMBL" id="KZF24372.1"/>
    </source>
</evidence>
<accession>A0A165I4J6</accession>
<dbReference type="GO" id="GO:0051382">
    <property type="term" value="P:kinetochore assembly"/>
    <property type="evidence" value="ECO:0007669"/>
    <property type="project" value="InterPro"/>
</dbReference>
<name>A0A165I4J6_XYLHT</name>
<feature type="coiled-coil region" evidence="8">
    <location>
        <begin position="132"/>
        <end position="210"/>
    </location>
</feature>
<dbReference type="OrthoDB" id="9445768at2759"/>
<dbReference type="InterPro" id="IPR020993">
    <property type="entry name" value="Centromere_CenpK"/>
</dbReference>
<feature type="coiled-coil region" evidence="8">
    <location>
        <begin position="40"/>
        <end position="67"/>
    </location>
</feature>
<keyword evidence="6" id="KW-0539">Nucleus</keyword>
<evidence type="ECO:0000256" key="2">
    <source>
        <dbReference type="ARBA" id="ARBA00004584"/>
    </source>
</evidence>
<evidence type="ECO:0000256" key="8">
    <source>
        <dbReference type="SAM" id="Coils"/>
    </source>
</evidence>
<dbReference type="InParanoid" id="A0A165I4J6"/>
<dbReference type="RefSeq" id="XP_018189927.1">
    <property type="nucleotide sequence ID" value="XM_018334899.1"/>
</dbReference>
<proteinExistence type="inferred from homology"/>
<evidence type="ECO:0000256" key="1">
    <source>
        <dbReference type="ARBA" id="ARBA00004123"/>
    </source>
</evidence>
<evidence type="ECO:0000256" key="9">
    <source>
        <dbReference type="SAM" id="MobiDB-lite"/>
    </source>
</evidence>
<keyword evidence="7" id="KW-0137">Centromere</keyword>
<evidence type="ECO:0000256" key="6">
    <source>
        <dbReference type="ARBA" id="ARBA00023242"/>
    </source>
</evidence>
<comment type="similarity">
    <text evidence="3">Belongs to the CENP-K/MCM22 family.</text>
</comment>